<dbReference type="SUPFAM" id="SSF53720">
    <property type="entry name" value="ALDH-like"/>
    <property type="match status" value="1"/>
</dbReference>
<sequence>MSSPTIKQINQIYINGQFVTPHGSEVMDLINPVTEQVVTQVRLADEVDTQRAIAAAKAAYVSYSQTSKAQRIQYLQQLHDAVLARADELEAVMLAEYGGAGWMVKGTVARASGAFLQTIKLLQEYDFVRYVGQAKVVMEPMGVVGLITPWNANYGFITNKMATALAAGSTVVIKPSELSAAQTQIITECLHDAGLPPGVFNIVTGRGDVVGAEITRHPDIAKISFTGSTLVGKTIARGAVDTMKRVTLELGGKSPNVILQDADLEKAIPLALTIGTINNGQACLAGTRLLVPQSRLEEVKAQIKRSIGQLTVGDPAKSDVFIGPLVTAKQYQRVQNYIRQGIAEGAELLCGGEGRPEGLESGYFVKPTVFVNVTPEMTIAREEIFGPVISVLTYKDVEEAIAMANDTVYGLHGYVSGQDLEKARYVASKIVAGRVFINGMYDVPDAPFGGFKQSGIGRELGTYGLEAYLEPKSIVDDQPVKTSHP</sequence>
<comment type="caution">
    <text evidence="6">The sequence shown here is derived from an EMBL/GenBank/DDBJ whole genome shotgun (WGS) entry which is preliminary data.</text>
</comment>
<protein>
    <submittedName>
        <fullName evidence="6">Aldehyde dehydrogenase</fullName>
        <ecNumber evidence="6">1.-.-.-</ecNumber>
        <ecNumber evidence="6">1.2.1.3</ecNumber>
    </submittedName>
</protein>
<dbReference type="Gene3D" id="3.40.605.10">
    <property type="entry name" value="Aldehyde Dehydrogenase, Chain A, domain 1"/>
    <property type="match status" value="1"/>
</dbReference>
<dbReference type="FunFam" id="3.40.605.10:FF:000007">
    <property type="entry name" value="NAD/NADP-dependent betaine aldehyde dehydrogenase"/>
    <property type="match status" value="1"/>
</dbReference>
<dbReference type="CDD" id="cd07138">
    <property type="entry name" value="ALDH_CddD_SSP0762"/>
    <property type="match status" value="1"/>
</dbReference>
<evidence type="ECO:0000256" key="1">
    <source>
        <dbReference type="ARBA" id="ARBA00009986"/>
    </source>
</evidence>
<feature type="domain" description="Aldehyde dehydrogenase" evidence="5">
    <location>
        <begin position="20"/>
        <end position="474"/>
    </location>
</feature>
<dbReference type="Gene3D" id="3.40.309.10">
    <property type="entry name" value="Aldehyde Dehydrogenase, Chain A, domain 2"/>
    <property type="match status" value="1"/>
</dbReference>
<dbReference type="Pfam" id="PF00171">
    <property type="entry name" value="Aldedh"/>
    <property type="match status" value="1"/>
</dbReference>
<evidence type="ECO:0000256" key="3">
    <source>
        <dbReference type="PROSITE-ProRule" id="PRU10007"/>
    </source>
</evidence>
<dbReference type="EMBL" id="JMPJ01000065">
    <property type="protein sequence ID" value="KFC79442.1"/>
    <property type="molecule type" value="Genomic_DNA"/>
</dbReference>
<evidence type="ECO:0000313" key="6">
    <source>
        <dbReference type="EMBL" id="KFC79442.1"/>
    </source>
</evidence>
<proteinExistence type="inferred from homology"/>
<dbReference type="InterPro" id="IPR016161">
    <property type="entry name" value="Ald_DH/histidinol_DH"/>
</dbReference>
<name>A0A085G6U7_EWIA3</name>
<dbReference type="GeneID" id="78381382"/>
<dbReference type="STRING" id="910964.GEAM_3251"/>
<dbReference type="OrthoDB" id="9812625at2"/>
<dbReference type="RefSeq" id="WP_034793415.1">
    <property type="nucleotide sequence ID" value="NZ_JMPJ01000065.1"/>
</dbReference>
<dbReference type="InterPro" id="IPR015590">
    <property type="entry name" value="Aldehyde_DH_dom"/>
</dbReference>
<keyword evidence="7" id="KW-1185">Reference proteome</keyword>
<dbReference type="PROSITE" id="PS00687">
    <property type="entry name" value="ALDEHYDE_DEHYDR_GLU"/>
    <property type="match status" value="1"/>
</dbReference>
<dbReference type="InterPro" id="IPR016162">
    <property type="entry name" value="Ald_DH_N"/>
</dbReference>
<accession>A0A085G6U7</accession>
<dbReference type="EC" id="1.2.1.3" evidence="6"/>
<dbReference type="FunFam" id="3.40.309.10:FF:000012">
    <property type="entry name" value="Betaine aldehyde dehydrogenase"/>
    <property type="match status" value="1"/>
</dbReference>
<feature type="active site" evidence="3">
    <location>
        <position position="249"/>
    </location>
</feature>
<dbReference type="Proteomes" id="UP000028640">
    <property type="component" value="Unassembled WGS sequence"/>
</dbReference>
<dbReference type="GO" id="GO:0004029">
    <property type="term" value="F:aldehyde dehydrogenase (NAD+) activity"/>
    <property type="evidence" value="ECO:0007669"/>
    <property type="project" value="UniProtKB-EC"/>
</dbReference>
<dbReference type="InterPro" id="IPR029510">
    <property type="entry name" value="Ald_DH_CS_GLU"/>
</dbReference>
<dbReference type="EC" id="1.-.-.-" evidence="6"/>
<dbReference type="InterPro" id="IPR016163">
    <property type="entry name" value="Ald_DH_C"/>
</dbReference>
<keyword evidence="2 4" id="KW-0560">Oxidoreductase</keyword>
<evidence type="ECO:0000256" key="2">
    <source>
        <dbReference type="ARBA" id="ARBA00023002"/>
    </source>
</evidence>
<dbReference type="eggNOG" id="COG1012">
    <property type="taxonomic scope" value="Bacteria"/>
</dbReference>
<dbReference type="AlphaFoldDB" id="A0A085G6U7"/>
<evidence type="ECO:0000256" key="4">
    <source>
        <dbReference type="RuleBase" id="RU003345"/>
    </source>
</evidence>
<gene>
    <name evidence="6" type="ORF">GEAM_3251</name>
</gene>
<organism evidence="6 7">
    <name type="scientific">Ewingella americana (strain ATCC 33852 / DSM 4580 / CCUG 14506 / JCM 5911 / LMG 7869 / NCTC 12157 / CDC 1468-78)</name>
    <dbReference type="NCBI Taxonomy" id="910964"/>
    <lineage>
        <taxon>Bacteria</taxon>
        <taxon>Pseudomonadati</taxon>
        <taxon>Pseudomonadota</taxon>
        <taxon>Gammaproteobacteria</taxon>
        <taxon>Enterobacterales</taxon>
        <taxon>Yersiniaceae</taxon>
        <taxon>Ewingella</taxon>
    </lineage>
</organism>
<dbReference type="FunFam" id="3.40.605.10:FF:000026">
    <property type="entry name" value="Aldehyde dehydrogenase, putative"/>
    <property type="match status" value="1"/>
</dbReference>
<reference evidence="6 7" key="1">
    <citation type="submission" date="2014-05" db="EMBL/GenBank/DDBJ databases">
        <title>ATOL: Assembling a taxonomically balanced genome-scale reconstruction of the evolutionary history of the Enterobacteriaceae.</title>
        <authorList>
            <person name="Plunkett G.III."/>
            <person name="Neeno-Eckwall E.C."/>
            <person name="Glasner J.D."/>
            <person name="Perna N.T."/>
        </authorList>
    </citation>
    <scope>NUCLEOTIDE SEQUENCE [LARGE SCALE GENOMIC DNA]</scope>
    <source>
        <strain evidence="6 7">ATCC 33852</strain>
    </source>
</reference>
<evidence type="ECO:0000313" key="7">
    <source>
        <dbReference type="Proteomes" id="UP000028640"/>
    </source>
</evidence>
<comment type="similarity">
    <text evidence="1 4">Belongs to the aldehyde dehydrogenase family.</text>
</comment>
<dbReference type="PANTHER" id="PTHR42804">
    <property type="entry name" value="ALDEHYDE DEHYDROGENASE"/>
    <property type="match status" value="1"/>
</dbReference>
<evidence type="ECO:0000259" key="5">
    <source>
        <dbReference type="Pfam" id="PF00171"/>
    </source>
</evidence>
<dbReference type="PANTHER" id="PTHR42804:SF1">
    <property type="entry name" value="ALDEHYDE DEHYDROGENASE-RELATED"/>
    <property type="match status" value="1"/>
</dbReference>